<name>C9L7B5_BLAHA</name>
<accession>C9L7B5</accession>
<evidence type="ECO:0000313" key="1">
    <source>
        <dbReference type="EMBL" id="EEX21999.1"/>
    </source>
</evidence>
<dbReference type="RefSeq" id="WP_003020132.1">
    <property type="nucleotide sequence ID" value="NZ_CP022413.2"/>
</dbReference>
<dbReference type="KEGG" id="bhan:CGC63_10215"/>
<proteinExistence type="predicted"/>
<sequence length="142" mass="16915">MTSYDEIYERFSTKITDYKLLELSDKDVRMMLHDWLNGAIAKFRRCKTDLTNRDDELNSFRDDLLDIEKEILAELMVGEWLAPQLNSVLYTSQFFGGKEEKFYAQANQLDKLMALKETNRVNCLNLMRDYGYQNFIWGRKNE</sequence>
<comment type="caution">
    <text evidence="1">The sequence shown here is derived from an EMBL/GenBank/DDBJ whole genome shotgun (WGS) entry which is preliminary data.</text>
</comment>
<dbReference type="HOGENOM" id="CLU_1812051_0_0_9"/>
<keyword evidence="2" id="KW-1185">Reference proteome</keyword>
<evidence type="ECO:0000313" key="2">
    <source>
        <dbReference type="Proteomes" id="UP000003755"/>
    </source>
</evidence>
<gene>
    <name evidence="1" type="ORF">BLAHAN_05277</name>
</gene>
<dbReference type="Proteomes" id="UP000003755">
    <property type="component" value="Unassembled WGS sequence"/>
</dbReference>
<dbReference type="STRING" id="537007.BLAHAN_05277"/>
<protein>
    <submittedName>
        <fullName evidence="1">Uncharacterized protein</fullName>
    </submittedName>
</protein>
<dbReference type="AlphaFoldDB" id="C9L7B5"/>
<dbReference type="EMBL" id="ABYU02000013">
    <property type="protein sequence ID" value="EEX21999.1"/>
    <property type="molecule type" value="Genomic_DNA"/>
</dbReference>
<organism evidence="1 2">
    <name type="scientific">Blautia hansenii DSM 20583</name>
    <dbReference type="NCBI Taxonomy" id="537007"/>
    <lineage>
        <taxon>Bacteria</taxon>
        <taxon>Bacillati</taxon>
        <taxon>Bacillota</taxon>
        <taxon>Clostridia</taxon>
        <taxon>Lachnospirales</taxon>
        <taxon>Lachnospiraceae</taxon>
        <taxon>Blautia</taxon>
    </lineage>
</organism>
<reference evidence="1" key="1">
    <citation type="submission" date="2009-09" db="EMBL/GenBank/DDBJ databases">
        <authorList>
            <person name="Weinstock G."/>
            <person name="Sodergren E."/>
            <person name="Clifton S."/>
            <person name="Fulton L."/>
            <person name="Fulton B."/>
            <person name="Courtney L."/>
            <person name="Fronick C."/>
            <person name="Harrison M."/>
            <person name="Strong C."/>
            <person name="Farmer C."/>
            <person name="Delahaunty K."/>
            <person name="Markovic C."/>
            <person name="Hall O."/>
            <person name="Minx P."/>
            <person name="Tomlinson C."/>
            <person name="Mitreva M."/>
            <person name="Nelson J."/>
            <person name="Hou S."/>
            <person name="Wollam A."/>
            <person name="Pepin K.H."/>
            <person name="Johnson M."/>
            <person name="Bhonagiri V."/>
            <person name="Nash W.E."/>
            <person name="Warren W."/>
            <person name="Chinwalla A."/>
            <person name="Mardis E.R."/>
            <person name="Wilson R.K."/>
        </authorList>
    </citation>
    <scope>NUCLEOTIDE SEQUENCE [LARGE SCALE GENOMIC DNA]</scope>
    <source>
        <strain evidence="1">DSM 20583</strain>
    </source>
</reference>